<dbReference type="AlphaFoldDB" id="A0A1M4Z317"/>
<dbReference type="GO" id="GO:1901137">
    <property type="term" value="P:carbohydrate derivative biosynthetic process"/>
    <property type="evidence" value="ECO:0007669"/>
    <property type="project" value="UniProtKB-ARBA"/>
</dbReference>
<name>A0A1M4Z317_STRHI</name>
<dbReference type="STRING" id="2017.SAMN05444320_102570"/>
<dbReference type="InterPro" id="IPR050194">
    <property type="entry name" value="Glycosyltransferase_grp1"/>
</dbReference>
<feature type="domain" description="Glycosyltransferase subfamily 4-like N-terminal" evidence="4">
    <location>
        <begin position="42"/>
        <end position="221"/>
    </location>
</feature>
<dbReference type="CDD" id="cd03819">
    <property type="entry name" value="GT4_WavL-like"/>
    <property type="match status" value="1"/>
</dbReference>
<proteinExistence type="predicted"/>
<evidence type="ECO:0000256" key="1">
    <source>
        <dbReference type="ARBA" id="ARBA00022676"/>
    </source>
</evidence>
<organism evidence="5 6">
    <name type="scientific">Streptoalloteichus hindustanus</name>
    <dbReference type="NCBI Taxonomy" id="2017"/>
    <lineage>
        <taxon>Bacteria</taxon>
        <taxon>Bacillati</taxon>
        <taxon>Actinomycetota</taxon>
        <taxon>Actinomycetes</taxon>
        <taxon>Pseudonocardiales</taxon>
        <taxon>Pseudonocardiaceae</taxon>
        <taxon>Streptoalloteichus</taxon>
    </lineage>
</organism>
<evidence type="ECO:0000256" key="2">
    <source>
        <dbReference type="ARBA" id="ARBA00022679"/>
    </source>
</evidence>
<evidence type="ECO:0000313" key="6">
    <source>
        <dbReference type="Proteomes" id="UP000184501"/>
    </source>
</evidence>
<evidence type="ECO:0000259" key="3">
    <source>
        <dbReference type="Pfam" id="PF00534"/>
    </source>
</evidence>
<protein>
    <submittedName>
        <fullName evidence="5">2-deoxystreptamine N-acetyl-D-glucosaminyltransferase / 2-deoxystreptamine glucosyltransferase</fullName>
    </submittedName>
</protein>
<dbReference type="Pfam" id="PF13579">
    <property type="entry name" value="Glyco_trans_4_4"/>
    <property type="match status" value="1"/>
</dbReference>
<dbReference type="GO" id="GO:0016757">
    <property type="term" value="F:glycosyltransferase activity"/>
    <property type="evidence" value="ECO:0007669"/>
    <property type="project" value="UniProtKB-KW"/>
</dbReference>
<dbReference type="Gene3D" id="3.40.50.2000">
    <property type="entry name" value="Glycogen Phosphorylase B"/>
    <property type="match status" value="2"/>
</dbReference>
<gene>
    <name evidence="5" type="ORF">SAMN05444320_102570</name>
</gene>
<dbReference type="EMBL" id="FQVN01000002">
    <property type="protein sequence ID" value="SHF11986.1"/>
    <property type="molecule type" value="Genomic_DNA"/>
</dbReference>
<keyword evidence="6" id="KW-1185">Reference proteome</keyword>
<keyword evidence="2 5" id="KW-0808">Transferase</keyword>
<dbReference type="Pfam" id="PF00534">
    <property type="entry name" value="Glycos_transf_1"/>
    <property type="match status" value="1"/>
</dbReference>
<dbReference type="SUPFAM" id="SSF53756">
    <property type="entry name" value="UDP-Glycosyltransferase/glycogen phosphorylase"/>
    <property type="match status" value="1"/>
</dbReference>
<feature type="domain" description="Glycosyl transferase family 1" evidence="3">
    <location>
        <begin position="238"/>
        <end position="403"/>
    </location>
</feature>
<sequence length="431" mass="48036">MSTEDGPRAGTGQRPRGVLTLTPFFLYSEFQECWEPRYDSMGGMHLLVRALVEEMAGRGLPHRVLTMAPPGVPRDLTIARNVTVHARRLPVLPIPSQLEGYFGLVGAWAKGSLLWVLRHRERLRREIAVLHAHCDGSGSAPFYGWLAARALGVPLVAQIHSSRFLSQHPTTLYERLTDPFAKWAERFAVQRSAAVLMLTEKARAEMREAAVIDPRRVHRLAYLATDRFAEDDTEERRAEIVRRFGLDLDRPVVLYVGRISSEKGVEFFVEAAAELRRRGRDCQFLVAGDGPTRQDIEKLAADRGIADRFTVTGFLPHELIPSVMALSELVVLPSRYEELGVVILECMSMRRPIVAHDVNGVHKLIEHGSTGLLVPPFDTPKMADAIELLLDDPAMRHRIAETAAPLPSAMYSLSTAADQLTEIYGELGVCV</sequence>
<dbReference type="PANTHER" id="PTHR45947:SF3">
    <property type="entry name" value="SULFOQUINOVOSYL TRANSFERASE SQD2"/>
    <property type="match status" value="1"/>
</dbReference>
<evidence type="ECO:0000259" key="4">
    <source>
        <dbReference type="Pfam" id="PF13579"/>
    </source>
</evidence>
<dbReference type="InterPro" id="IPR001296">
    <property type="entry name" value="Glyco_trans_1"/>
</dbReference>
<dbReference type="Proteomes" id="UP000184501">
    <property type="component" value="Unassembled WGS sequence"/>
</dbReference>
<reference evidence="5 6" key="1">
    <citation type="submission" date="2016-11" db="EMBL/GenBank/DDBJ databases">
        <authorList>
            <person name="Jaros S."/>
            <person name="Januszkiewicz K."/>
            <person name="Wedrychowicz H."/>
        </authorList>
    </citation>
    <scope>NUCLEOTIDE SEQUENCE [LARGE SCALE GENOMIC DNA]</scope>
    <source>
        <strain evidence="5 6">DSM 44523</strain>
    </source>
</reference>
<accession>A0A1M4Z317</accession>
<evidence type="ECO:0000313" key="5">
    <source>
        <dbReference type="EMBL" id="SHF11986.1"/>
    </source>
</evidence>
<dbReference type="PANTHER" id="PTHR45947">
    <property type="entry name" value="SULFOQUINOVOSYL TRANSFERASE SQD2"/>
    <property type="match status" value="1"/>
</dbReference>
<keyword evidence="1" id="KW-0328">Glycosyltransferase</keyword>
<dbReference type="InterPro" id="IPR028098">
    <property type="entry name" value="Glyco_trans_4-like_N"/>
</dbReference>